<dbReference type="NCBIfam" id="TIGR03561">
    <property type="entry name" value="organ_hyd_perox"/>
    <property type="match status" value="1"/>
</dbReference>
<dbReference type="OrthoDB" id="9797508at2"/>
<protein>
    <submittedName>
        <fullName evidence="2">Ohr subfamily peroxiredoxin</fullName>
    </submittedName>
</protein>
<dbReference type="SUPFAM" id="SSF82784">
    <property type="entry name" value="OsmC-like"/>
    <property type="match status" value="1"/>
</dbReference>
<dbReference type="EMBL" id="QPJW01000003">
    <property type="protein sequence ID" value="RCX20436.1"/>
    <property type="molecule type" value="Genomic_DNA"/>
</dbReference>
<accession>A0A369BIN5</accession>
<dbReference type="InterPro" id="IPR019953">
    <property type="entry name" value="OHR"/>
</dbReference>
<dbReference type="Proteomes" id="UP000253090">
    <property type="component" value="Unassembled WGS sequence"/>
</dbReference>
<sequence>MEKLYTATATVKGGRTGTVATSDGVLNLELSMPESLGGEGGSGTNPEQLFAAGYGACFASALANVAEKAGVQADQSEVTHHVSIGKDDSDGGFRLSVEIDVKLPGVERSKAQELLHQAHEFCPYSKATRGNIVVKLNLVE</sequence>
<dbReference type="PANTHER" id="PTHR33797">
    <property type="entry name" value="ORGANIC HYDROPEROXIDE RESISTANCE PROTEIN-LIKE"/>
    <property type="match status" value="1"/>
</dbReference>
<dbReference type="Gene3D" id="2.20.25.10">
    <property type="match status" value="1"/>
</dbReference>
<dbReference type="InterPro" id="IPR015946">
    <property type="entry name" value="KH_dom-like_a/b"/>
</dbReference>
<name>A0A369BIN5_9BACL</name>
<dbReference type="InterPro" id="IPR036102">
    <property type="entry name" value="OsmC/Ohrsf"/>
</dbReference>
<proteinExistence type="inferred from homology"/>
<comment type="similarity">
    <text evidence="1">Belongs to the OsmC/Ohr family.</text>
</comment>
<gene>
    <name evidence="2" type="ORF">DFP94_103161</name>
</gene>
<dbReference type="GO" id="GO:0006979">
    <property type="term" value="P:response to oxidative stress"/>
    <property type="evidence" value="ECO:0007669"/>
    <property type="project" value="InterPro"/>
</dbReference>
<comment type="caution">
    <text evidence="2">The sequence shown here is derived from an EMBL/GenBank/DDBJ whole genome shotgun (WGS) entry which is preliminary data.</text>
</comment>
<dbReference type="RefSeq" id="WP_114496516.1">
    <property type="nucleotide sequence ID" value="NZ_QPJW01000003.1"/>
</dbReference>
<dbReference type="InterPro" id="IPR003718">
    <property type="entry name" value="OsmC/Ohr_fam"/>
</dbReference>
<reference evidence="2 3" key="1">
    <citation type="submission" date="2018-07" db="EMBL/GenBank/DDBJ databases">
        <title>Genomic Encyclopedia of Type Strains, Phase III (KMG-III): the genomes of soil and plant-associated and newly described type strains.</title>
        <authorList>
            <person name="Whitman W."/>
        </authorList>
    </citation>
    <scope>NUCLEOTIDE SEQUENCE [LARGE SCALE GENOMIC DNA]</scope>
    <source>
        <strain evidence="2 3">CECT 8333</strain>
    </source>
</reference>
<evidence type="ECO:0000313" key="3">
    <source>
        <dbReference type="Proteomes" id="UP000253090"/>
    </source>
</evidence>
<dbReference type="PANTHER" id="PTHR33797:SF2">
    <property type="entry name" value="ORGANIC HYDROPEROXIDE RESISTANCE PROTEIN-LIKE"/>
    <property type="match status" value="1"/>
</dbReference>
<dbReference type="Gene3D" id="3.30.300.20">
    <property type="match status" value="1"/>
</dbReference>
<evidence type="ECO:0000313" key="2">
    <source>
        <dbReference type="EMBL" id="RCX20436.1"/>
    </source>
</evidence>
<evidence type="ECO:0000256" key="1">
    <source>
        <dbReference type="ARBA" id="ARBA00007378"/>
    </source>
</evidence>
<keyword evidence="3" id="KW-1185">Reference proteome</keyword>
<organism evidence="2 3">
    <name type="scientific">Fontibacillus phaseoli</name>
    <dbReference type="NCBI Taxonomy" id="1416533"/>
    <lineage>
        <taxon>Bacteria</taxon>
        <taxon>Bacillati</taxon>
        <taxon>Bacillota</taxon>
        <taxon>Bacilli</taxon>
        <taxon>Bacillales</taxon>
        <taxon>Paenibacillaceae</taxon>
        <taxon>Fontibacillus</taxon>
    </lineage>
</organism>
<dbReference type="Pfam" id="PF02566">
    <property type="entry name" value="OsmC"/>
    <property type="match status" value="1"/>
</dbReference>
<dbReference type="AlphaFoldDB" id="A0A369BIN5"/>